<evidence type="ECO:0000313" key="2">
    <source>
        <dbReference type="EMBL" id="ATZ80283.1"/>
    </source>
</evidence>
<gene>
    <name evidence="2" type="ORF">BMW23_0225</name>
</gene>
<evidence type="ECO:0000313" key="3">
    <source>
        <dbReference type="Proteomes" id="UP000240325"/>
    </source>
</evidence>
<keyword evidence="1" id="KW-0175">Coiled coil</keyword>
<organism evidence="2">
    <name type="scientific">Bodo saltans virus</name>
    <dbReference type="NCBI Taxonomy" id="2024608"/>
    <lineage>
        <taxon>Viruses</taxon>
        <taxon>Varidnaviria</taxon>
        <taxon>Bamfordvirae</taxon>
        <taxon>Nucleocytoviricota</taxon>
        <taxon>Megaviricetes</taxon>
        <taxon>Imitervirales</taxon>
        <taxon>Mimiviridae</taxon>
        <taxon>Klosneuvirinae</taxon>
        <taxon>Theiavirus</taxon>
        <taxon>Theiavirus salishense</taxon>
    </lineage>
</organism>
<name>A0A2H4UTL0_9VIRU</name>
<accession>A0A2H4UTL0</accession>
<keyword evidence="3" id="KW-1185">Reference proteome</keyword>
<feature type="coiled-coil region" evidence="1">
    <location>
        <begin position="241"/>
        <end position="268"/>
    </location>
</feature>
<sequence length="496" mass="58896">MNALRTYTKYYNKNILLGGNISTNEHCKVIEFIAKFMRMIAKMVEYIRMKNDCYIKCIKCGYVLYVIQNNCPNCNAQIKSSMVEFEPVLGYHFDDKYFTMTLIQKKDKIEIERALKYEKMSNVIEKLDDAQNEPCARFEISMNRDVSLINSEFREFFEQSQCVRTTILLTYFLTGKITIRDDENYKDIVSRKINELIKNTYGSMVIKKDYKELKTFFNLFVKLQNEQDRNMQGHLYSLINENEMKLKLELLNRQKTKLLHECEKMKTKKGMLVFFMNFSGTIHEINKTGIIHYGNNKPFGGHVFSIGKRNDEYLLLQSDYYNTTLSELLTDKSQVYVSKEKYEQIISWFLNFEYDRQIMSNEIPAYSETYTNITKYFLTTKHINYAKIKILYDLLFGKFHNLQNYAKETDVAVGQIIFDVQFIEQDISNTCYSKLYDFLYLVNYHVNLEKKGFITTNVDTEIHDHILIMLSTLYTLSIMTQYDRNNNLSIEPQYKK</sequence>
<dbReference type="EMBL" id="MF782455">
    <property type="protein sequence ID" value="ATZ80283.1"/>
    <property type="molecule type" value="Genomic_DNA"/>
</dbReference>
<protein>
    <submittedName>
        <fullName evidence="2">Uncharacterized protein</fullName>
    </submittedName>
</protein>
<reference evidence="2" key="1">
    <citation type="journal article" date="2017" name="Elife">
        <title>The kinetoplastid-infecting Bodo saltans virus (BsV), a window into the most abundant giant viruses in the sea.</title>
        <authorList>
            <person name="Deeg C.M."/>
            <person name="Chow C.-E.T."/>
            <person name="Suttle C.A."/>
        </authorList>
    </citation>
    <scope>NUCLEOTIDE SEQUENCE</scope>
    <source>
        <strain evidence="2">NG1</strain>
    </source>
</reference>
<dbReference type="Proteomes" id="UP000240325">
    <property type="component" value="Segment"/>
</dbReference>
<proteinExistence type="predicted"/>
<evidence type="ECO:0000256" key="1">
    <source>
        <dbReference type="SAM" id="Coils"/>
    </source>
</evidence>